<protein>
    <submittedName>
        <fullName evidence="1">Uncharacterized protein</fullName>
    </submittedName>
</protein>
<organism evidence="1 2">
    <name type="scientific">Candidatus Phytoplasma bonamiae</name>
    <dbReference type="NCBI Taxonomy" id="2982626"/>
    <lineage>
        <taxon>Bacteria</taxon>
        <taxon>Bacillati</taxon>
        <taxon>Mycoplasmatota</taxon>
        <taxon>Mollicutes</taxon>
        <taxon>Acholeplasmatales</taxon>
        <taxon>Acholeplasmataceae</taxon>
        <taxon>Candidatus Phytoplasma</taxon>
        <taxon>16SrII (Peanut WB group)</taxon>
    </lineage>
</organism>
<dbReference type="RefSeq" id="WP_304514371.1">
    <property type="nucleotide sequence ID" value="NZ_JAOSIQ010000015.1"/>
</dbReference>
<evidence type="ECO:0000313" key="2">
    <source>
        <dbReference type="Proteomes" id="UP001170683"/>
    </source>
</evidence>
<accession>A0ABT9D414</accession>
<sequence length="50" mass="6126">MDSFEESNFNLHKIKNYIKNHPETKNLHIKDEDLIIVFNWAPKRPKYRVN</sequence>
<keyword evidence="2" id="KW-1185">Reference proteome</keyword>
<name>A0ABT9D414_9MOLU</name>
<dbReference type="Proteomes" id="UP001170683">
    <property type="component" value="Unassembled WGS sequence"/>
</dbReference>
<proteinExistence type="predicted"/>
<comment type="caution">
    <text evidence="1">The sequence shown here is derived from an EMBL/GenBank/DDBJ whole genome shotgun (WGS) entry which is preliminary data.</text>
</comment>
<evidence type="ECO:0000313" key="1">
    <source>
        <dbReference type="EMBL" id="MDO8064173.1"/>
    </source>
</evidence>
<reference evidence="1 2" key="1">
    <citation type="journal article" date="2023" name="Int. J. Syst. Evol. Microbiol.">
        <title>The observation of taxonomic boundaries for the 16SrII and 16SrXXV phytoplasmas using genome-based delimitation.</title>
        <authorList>
            <person name="Rodrigues Jardim B."/>
            <person name="Tran-Nguyen L.T.T."/>
            <person name="Gambley C."/>
            <person name="Al-Sadi A.M."/>
            <person name="Al-Subhi A.M."/>
            <person name="Foissac X."/>
            <person name="Salar P."/>
            <person name="Cai H."/>
            <person name="Yang J.Y."/>
            <person name="Davis R."/>
            <person name="Jones L."/>
            <person name="Rodoni B."/>
            <person name="Constable F.E."/>
        </authorList>
    </citation>
    <scope>NUCLEOTIDE SEQUENCE [LARGE SCALE GENOMIC DNA]</scope>
    <source>
        <strain evidence="1">BAWM-225</strain>
    </source>
</reference>
<dbReference type="EMBL" id="JAOSIQ010000015">
    <property type="protein sequence ID" value="MDO8064173.1"/>
    <property type="molecule type" value="Genomic_DNA"/>
</dbReference>
<gene>
    <name evidence="1" type="ORF">OC701_01685</name>
</gene>